<dbReference type="InterPro" id="IPR015946">
    <property type="entry name" value="KH_dom-like_a/b"/>
</dbReference>
<dbReference type="CDD" id="cd02644">
    <property type="entry name" value="R3H_jag"/>
    <property type="match status" value="1"/>
</dbReference>
<dbReference type="Gene3D" id="3.30.300.20">
    <property type="match status" value="1"/>
</dbReference>
<dbReference type="SMART" id="SM00393">
    <property type="entry name" value="R3H"/>
    <property type="match status" value="1"/>
</dbReference>
<dbReference type="Gene3D" id="3.30.1370.50">
    <property type="entry name" value="R3H-like domain"/>
    <property type="match status" value="1"/>
</dbReference>
<dbReference type="Pfam" id="PF14804">
    <property type="entry name" value="Jag_N"/>
    <property type="match status" value="1"/>
</dbReference>
<dbReference type="GO" id="GO:0008360">
    <property type="term" value="P:regulation of cell shape"/>
    <property type="evidence" value="ECO:0007669"/>
    <property type="project" value="UniProtKB-KW"/>
</dbReference>
<dbReference type="Gene3D" id="3.30.30.80">
    <property type="entry name" value="probable RNA-binding protein from clostridium symbiosum atcc 14940"/>
    <property type="match status" value="1"/>
</dbReference>
<dbReference type="InterPro" id="IPR032782">
    <property type="entry name" value="KhpB_N"/>
</dbReference>
<dbReference type="EMBL" id="JADJZA010000006">
    <property type="protein sequence ID" value="MBK9296957.1"/>
    <property type="molecule type" value="Genomic_DNA"/>
</dbReference>
<dbReference type="Proteomes" id="UP000727993">
    <property type="component" value="Unassembled WGS sequence"/>
</dbReference>
<evidence type="ECO:0000313" key="9">
    <source>
        <dbReference type="EMBL" id="MBK9296957.1"/>
    </source>
</evidence>
<evidence type="ECO:0000256" key="1">
    <source>
        <dbReference type="ARBA" id="ARBA00022490"/>
    </source>
</evidence>
<comment type="domain">
    <text evidence="6">Has an N-terminal Jag-N domain and 2 RNA-binding domains (KH and R3H).</text>
</comment>
<dbReference type="HAMAP" id="MF_00867">
    <property type="entry name" value="KhpB"/>
    <property type="match status" value="1"/>
</dbReference>
<dbReference type="InterPro" id="IPR039247">
    <property type="entry name" value="KhpB"/>
</dbReference>
<accession>A0A936NB04</accession>
<evidence type="ECO:0000256" key="6">
    <source>
        <dbReference type="HAMAP-Rule" id="MF_00867"/>
    </source>
</evidence>
<name>A0A936NB04_9ACTN</name>
<sequence length="299" mass="31177">MEWIELTGKTIEEARDQALDKLGVHESEAEIEVLEHPSVSMFGRVKSMARIRARVAPVAAPAKEERRRKGGSRNDGGAKAPAKQAQAKQSPTSAPAEQSDTAAGQTGGGSGSGRSDSGRSGGQRRQRPAGRDRDTATTDDGPTPDPMTADEVASTVEEFLGGLMSAAGQTVTTSSEIDGDRVDVTVAGDDLGVMVGHRGATADAVLELSKAVMLKVAKGGTEVRLGVDVAGYKGLRREALEGFGGDLARQVAESGDALVLEPMGSIDRKIVHDAVNAVDGVRTESEGQGRDRRVVIRPA</sequence>
<feature type="compositionally biased region" description="Low complexity" evidence="7">
    <location>
        <begin position="138"/>
        <end position="149"/>
    </location>
</feature>
<comment type="subcellular location">
    <subcellularLocation>
        <location evidence="6">Cytoplasm</location>
    </subcellularLocation>
</comment>
<dbReference type="SMART" id="SM01245">
    <property type="entry name" value="Jag_N"/>
    <property type="match status" value="1"/>
</dbReference>
<dbReference type="GO" id="GO:0071555">
    <property type="term" value="P:cell wall organization"/>
    <property type="evidence" value="ECO:0007669"/>
    <property type="project" value="UniProtKB-KW"/>
</dbReference>
<evidence type="ECO:0000256" key="7">
    <source>
        <dbReference type="SAM" id="MobiDB-lite"/>
    </source>
</evidence>
<evidence type="ECO:0000256" key="5">
    <source>
        <dbReference type="ARBA" id="ARBA00023316"/>
    </source>
</evidence>
<feature type="region of interest" description="Disordered" evidence="7">
    <location>
        <begin position="56"/>
        <end position="149"/>
    </location>
</feature>
<dbReference type="InterPro" id="IPR034079">
    <property type="entry name" value="R3H_KhpB"/>
</dbReference>
<dbReference type="GO" id="GO:0009252">
    <property type="term" value="P:peptidoglycan biosynthetic process"/>
    <property type="evidence" value="ECO:0007669"/>
    <property type="project" value="UniProtKB-UniRule"/>
</dbReference>
<keyword evidence="1 6" id="KW-0963">Cytoplasm</keyword>
<dbReference type="InterPro" id="IPR001374">
    <property type="entry name" value="R3H_dom"/>
</dbReference>
<dbReference type="PROSITE" id="PS51061">
    <property type="entry name" value="R3H"/>
    <property type="match status" value="1"/>
</dbReference>
<keyword evidence="3 6" id="KW-0133">Cell shape</keyword>
<dbReference type="Pfam" id="PF01424">
    <property type="entry name" value="R3H"/>
    <property type="match status" value="1"/>
</dbReference>
<evidence type="ECO:0000256" key="2">
    <source>
        <dbReference type="ARBA" id="ARBA00022884"/>
    </source>
</evidence>
<dbReference type="GO" id="GO:0005737">
    <property type="term" value="C:cytoplasm"/>
    <property type="evidence" value="ECO:0007669"/>
    <property type="project" value="UniProtKB-SubCell"/>
</dbReference>
<evidence type="ECO:0000256" key="4">
    <source>
        <dbReference type="ARBA" id="ARBA00023186"/>
    </source>
</evidence>
<feature type="domain" description="R3H" evidence="8">
    <location>
        <begin position="234"/>
        <end position="299"/>
    </location>
</feature>
<dbReference type="InterPro" id="IPR038247">
    <property type="entry name" value="Jag_N_dom_sf"/>
</dbReference>
<comment type="function">
    <text evidence="6">A probable RNA chaperone. Forms a complex with KhpA which binds to cellular RNA and controls its expression. Plays a role in peptidoglycan (PG) homeostasis and cell length regulation.</text>
</comment>
<dbReference type="SUPFAM" id="SSF82708">
    <property type="entry name" value="R3H domain"/>
    <property type="match status" value="1"/>
</dbReference>
<reference evidence="9 10" key="1">
    <citation type="submission" date="2020-10" db="EMBL/GenBank/DDBJ databases">
        <title>Connecting structure to function with the recovery of over 1000 high-quality activated sludge metagenome-assembled genomes encoding full-length rRNA genes using long-read sequencing.</title>
        <authorList>
            <person name="Singleton C.M."/>
            <person name="Petriglieri F."/>
            <person name="Kristensen J.M."/>
            <person name="Kirkegaard R.H."/>
            <person name="Michaelsen T.Y."/>
            <person name="Andersen M.H."/>
            <person name="Karst S.M."/>
            <person name="Dueholm M.S."/>
            <person name="Nielsen P.H."/>
            <person name="Albertsen M."/>
        </authorList>
    </citation>
    <scope>NUCLEOTIDE SEQUENCE [LARGE SCALE GENOMIC DNA]</scope>
    <source>
        <strain evidence="9">Lyne_18-Q3-R50-59_MAXAC.006</strain>
    </source>
</reference>
<organism evidence="9 10">
    <name type="scientific">Candidatus Neomicrothrix subdominans</name>
    <dbReference type="NCBI Taxonomy" id="2954438"/>
    <lineage>
        <taxon>Bacteria</taxon>
        <taxon>Bacillati</taxon>
        <taxon>Actinomycetota</taxon>
        <taxon>Acidimicrobiia</taxon>
        <taxon>Acidimicrobiales</taxon>
        <taxon>Microthrixaceae</taxon>
        <taxon>Candidatus Neomicrothrix</taxon>
    </lineage>
</organism>
<evidence type="ECO:0000259" key="8">
    <source>
        <dbReference type="PROSITE" id="PS51061"/>
    </source>
</evidence>
<dbReference type="PANTHER" id="PTHR35800:SF1">
    <property type="entry name" value="RNA-BINDING PROTEIN KHPB"/>
    <property type="match status" value="1"/>
</dbReference>
<dbReference type="AlphaFoldDB" id="A0A936NB04"/>
<comment type="subunit">
    <text evidence="6">Forms a complex with KhpA.</text>
</comment>
<comment type="similarity">
    <text evidence="6">Belongs to the KhpB RNA-binding protein family.</text>
</comment>
<protein>
    <recommendedName>
        <fullName evidence="6">RNA-binding protein KhpB</fullName>
    </recommendedName>
    <alternativeName>
        <fullName evidence="6">RNA-binding protein EloR</fullName>
    </alternativeName>
</protein>
<keyword evidence="2 6" id="KW-0694">RNA-binding</keyword>
<keyword evidence="5 6" id="KW-0961">Cell wall biogenesis/degradation</keyword>
<gene>
    <name evidence="6" type="primary">khpB</name>
    <name evidence="6" type="synonym">eloR</name>
    <name evidence="9" type="ORF">IPN02_08985</name>
</gene>
<proteinExistence type="inferred from homology"/>
<comment type="caution">
    <text evidence="6">Lacks conserved residue(s) required for the propagation of feature annotation.</text>
</comment>
<dbReference type="InterPro" id="IPR036867">
    <property type="entry name" value="R3H_dom_sf"/>
</dbReference>
<evidence type="ECO:0000256" key="3">
    <source>
        <dbReference type="ARBA" id="ARBA00022960"/>
    </source>
</evidence>
<dbReference type="PANTHER" id="PTHR35800">
    <property type="entry name" value="PROTEIN JAG"/>
    <property type="match status" value="1"/>
</dbReference>
<evidence type="ECO:0000313" key="10">
    <source>
        <dbReference type="Proteomes" id="UP000727993"/>
    </source>
</evidence>
<feature type="compositionally biased region" description="Low complexity" evidence="7">
    <location>
        <begin position="78"/>
        <end position="104"/>
    </location>
</feature>
<dbReference type="GO" id="GO:0003723">
    <property type="term" value="F:RNA binding"/>
    <property type="evidence" value="ECO:0007669"/>
    <property type="project" value="UniProtKB-UniRule"/>
</dbReference>
<comment type="caution">
    <text evidence="9">The sequence shown here is derived from an EMBL/GenBank/DDBJ whole genome shotgun (WGS) entry which is preliminary data.</text>
</comment>
<keyword evidence="4 6" id="KW-0143">Chaperone</keyword>